<evidence type="ECO:0000259" key="11">
    <source>
        <dbReference type="PROSITE" id="PS50110"/>
    </source>
</evidence>
<organism evidence="12 13">
    <name type="scientific">Shimia aestuarii</name>
    <dbReference type="NCBI Taxonomy" id="254406"/>
    <lineage>
        <taxon>Bacteria</taxon>
        <taxon>Pseudomonadati</taxon>
        <taxon>Pseudomonadota</taxon>
        <taxon>Alphaproteobacteria</taxon>
        <taxon>Rhodobacterales</taxon>
        <taxon>Roseobacteraceae</taxon>
    </lineage>
</organism>
<evidence type="ECO:0000256" key="3">
    <source>
        <dbReference type="ARBA" id="ARBA00022679"/>
    </source>
</evidence>
<keyword evidence="8" id="KW-0597">Phosphoprotein</keyword>
<dbReference type="GO" id="GO:0000155">
    <property type="term" value="F:phosphorelay sensor kinase activity"/>
    <property type="evidence" value="ECO:0007669"/>
    <property type="project" value="InterPro"/>
</dbReference>
<dbReference type="AlphaFoldDB" id="A0A1I4S7Q9"/>
<protein>
    <recommendedName>
        <fullName evidence="2">histidine kinase</fullName>
        <ecNumber evidence="2">2.7.13.3</ecNumber>
    </recommendedName>
</protein>
<dbReference type="InterPro" id="IPR005467">
    <property type="entry name" value="His_kinase_dom"/>
</dbReference>
<keyword evidence="6" id="KW-0067">ATP-binding</keyword>
<dbReference type="Pfam" id="PF02518">
    <property type="entry name" value="HATPase_c"/>
    <property type="match status" value="1"/>
</dbReference>
<dbReference type="RefSeq" id="WP_242654847.1">
    <property type="nucleotide sequence ID" value="NZ_FOTQ01000010.1"/>
</dbReference>
<evidence type="ECO:0000313" key="13">
    <source>
        <dbReference type="Proteomes" id="UP000199144"/>
    </source>
</evidence>
<dbReference type="EC" id="2.7.13.3" evidence="2"/>
<dbReference type="Pfam" id="PF00072">
    <property type="entry name" value="Response_reg"/>
    <property type="match status" value="1"/>
</dbReference>
<dbReference type="Gene3D" id="3.30.450.20">
    <property type="entry name" value="PAS domain"/>
    <property type="match status" value="2"/>
</dbReference>
<dbReference type="Proteomes" id="UP000199144">
    <property type="component" value="Unassembled WGS sequence"/>
</dbReference>
<evidence type="ECO:0000259" key="10">
    <source>
        <dbReference type="PROSITE" id="PS50109"/>
    </source>
</evidence>
<keyword evidence="5 12" id="KW-0418">Kinase</keyword>
<dbReference type="GO" id="GO:0005524">
    <property type="term" value="F:ATP binding"/>
    <property type="evidence" value="ECO:0007669"/>
    <property type="project" value="UniProtKB-KW"/>
</dbReference>
<gene>
    <name evidence="12" type="ORF">SAMN04488042_11032</name>
</gene>
<dbReference type="InterPro" id="IPR035965">
    <property type="entry name" value="PAS-like_dom_sf"/>
</dbReference>
<evidence type="ECO:0000256" key="1">
    <source>
        <dbReference type="ARBA" id="ARBA00000085"/>
    </source>
</evidence>
<dbReference type="SUPFAM" id="SSF52172">
    <property type="entry name" value="CheY-like"/>
    <property type="match status" value="1"/>
</dbReference>
<feature type="modified residue" description="4-aspartylphosphate" evidence="8">
    <location>
        <position position="576"/>
    </location>
</feature>
<dbReference type="InterPro" id="IPR003594">
    <property type="entry name" value="HATPase_dom"/>
</dbReference>
<dbReference type="SMART" id="SM00448">
    <property type="entry name" value="REC"/>
    <property type="match status" value="1"/>
</dbReference>
<dbReference type="SUPFAM" id="SSF55874">
    <property type="entry name" value="ATPase domain of HSP90 chaperone/DNA topoisomerase II/histidine kinase"/>
    <property type="match status" value="1"/>
</dbReference>
<dbReference type="InterPro" id="IPR036890">
    <property type="entry name" value="HATPase_C_sf"/>
</dbReference>
<dbReference type="STRING" id="254406.SAMN04488042_11032"/>
<evidence type="ECO:0000313" key="12">
    <source>
        <dbReference type="EMBL" id="SFM60303.1"/>
    </source>
</evidence>
<dbReference type="PANTHER" id="PTHR43065">
    <property type="entry name" value="SENSOR HISTIDINE KINASE"/>
    <property type="match status" value="1"/>
</dbReference>
<feature type="coiled-coil region" evidence="9">
    <location>
        <begin position="139"/>
        <end position="180"/>
    </location>
</feature>
<keyword evidence="9" id="KW-0175">Coiled coil</keyword>
<accession>A0A1I4S7Q9</accession>
<keyword evidence="3" id="KW-0808">Transferase</keyword>
<proteinExistence type="predicted"/>
<evidence type="ECO:0000256" key="5">
    <source>
        <dbReference type="ARBA" id="ARBA00022777"/>
    </source>
</evidence>
<dbReference type="EMBL" id="FOTQ01000010">
    <property type="protein sequence ID" value="SFM60303.1"/>
    <property type="molecule type" value="Genomic_DNA"/>
</dbReference>
<keyword evidence="4" id="KW-0547">Nucleotide-binding</keyword>
<keyword evidence="13" id="KW-1185">Reference proteome</keyword>
<feature type="domain" description="Histidine kinase" evidence="10">
    <location>
        <begin position="310"/>
        <end position="517"/>
    </location>
</feature>
<evidence type="ECO:0000256" key="9">
    <source>
        <dbReference type="SAM" id="Coils"/>
    </source>
</evidence>
<dbReference type="PANTHER" id="PTHR43065:SF46">
    <property type="entry name" value="C4-DICARBOXYLATE TRANSPORT SENSOR PROTEIN DCTB"/>
    <property type="match status" value="1"/>
</dbReference>
<dbReference type="PROSITE" id="PS50110">
    <property type="entry name" value="RESPONSE_REGULATORY"/>
    <property type="match status" value="1"/>
</dbReference>
<evidence type="ECO:0000256" key="7">
    <source>
        <dbReference type="ARBA" id="ARBA00023012"/>
    </source>
</evidence>
<sequence length="638" mass="70299">MERISGSTQAMTVAGLNLIKQALSIYDSDLKLVVSNERFREMFSIPDHLTQPGADFGETIRFLIDHGEYGHVPPDEQDAFVAERVERALDFEPHYFERQRADGRWISVEGSPLPEGGWVAVYTDITSAKRQEGLLRARSEELSDQLLQYAEELSATNRELEATVSALEEVRRQLTASEARMRLTAEMMPAHIAHVGPDRLYTYSNRRLSSVIPGRPSNIVGMHISEALGESAFRAIRPHLDAAFKGKPSVFEFNEHPSTRRIRTAFTPDGNGPENRGVYILSMDITEETQTRVALQQTRRREIAAQMTSGLAHDFSNLLTIILGTQSKLQKMDLPGDAQALIDATLGAARRGGALLNRLADVTGHRAPKLAPTDMRAFLSDVETLATPTVEGKARLTIENSIPEDPLMLDPAMLQDTLVNLLLNARDACGAGGSILLIAELVQETWVQFTVRDTGPGFSDEALKRALDPFFTTKGSEGSGLGLAMVYDMTKLAGGDVRIANMEGGGGQVTVRLPLRRAPKDVKPGLALLVEDNPDLRTMIRDMLTTMKHTVIEAASVDEARTLLMELPEIRLVLSDIMLEGDLTGVDLIRELPTDKVPSFLMTSLPQSHPLYIEGAARAPVLPKPFTTEQLDQFLHPR</sequence>
<dbReference type="Pfam" id="PF12860">
    <property type="entry name" value="PAS_7"/>
    <property type="match status" value="1"/>
</dbReference>
<dbReference type="Gene3D" id="3.30.565.10">
    <property type="entry name" value="Histidine kinase-like ATPase, C-terminal domain"/>
    <property type="match status" value="1"/>
</dbReference>
<evidence type="ECO:0000256" key="8">
    <source>
        <dbReference type="PROSITE-ProRule" id="PRU00169"/>
    </source>
</evidence>
<dbReference type="SMART" id="SM00387">
    <property type="entry name" value="HATPase_c"/>
    <property type="match status" value="1"/>
</dbReference>
<comment type="catalytic activity">
    <reaction evidence="1">
        <text>ATP + protein L-histidine = ADP + protein N-phospho-L-histidine.</text>
        <dbReference type="EC" id="2.7.13.3"/>
    </reaction>
</comment>
<evidence type="ECO:0000256" key="4">
    <source>
        <dbReference type="ARBA" id="ARBA00022741"/>
    </source>
</evidence>
<dbReference type="InterPro" id="IPR036097">
    <property type="entry name" value="HisK_dim/P_sf"/>
</dbReference>
<dbReference type="InterPro" id="IPR001789">
    <property type="entry name" value="Sig_transdc_resp-reg_receiver"/>
</dbReference>
<dbReference type="PRINTS" id="PR00344">
    <property type="entry name" value="BCTRLSENSOR"/>
</dbReference>
<dbReference type="InterPro" id="IPR004358">
    <property type="entry name" value="Sig_transdc_His_kin-like_C"/>
</dbReference>
<evidence type="ECO:0000256" key="2">
    <source>
        <dbReference type="ARBA" id="ARBA00012438"/>
    </source>
</evidence>
<evidence type="ECO:0000256" key="6">
    <source>
        <dbReference type="ARBA" id="ARBA00022840"/>
    </source>
</evidence>
<reference evidence="12 13" key="1">
    <citation type="submission" date="2016-10" db="EMBL/GenBank/DDBJ databases">
        <authorList>
            <person name="de Groot N.N."/>
        </authorList>
    </citation>
    <scope>NUCLEOTIDE SEQUENCE [LARGE SCALE GENOMIC DNA]</scope>
    <source>
        <strain evidence="12 13">DSM 15283</strain>
    </source>
</reference>
<dbReference type="SUPFAM" id="SSF55785">
    <property type="entry name" value="PYP-like sensor domain (PAS domain)"/>
    <property type="match status" value="2"/>
</dbReference>
<dbReference type="Gene3D" id="3.40.50.2300">
    <property type="match status" value="1"/>
</dbReference>
<dbReference type="PROSITE" id="PS50109">
    <property type="entry name" value="HIS_KIN"/>
    <property type="match status" value="1"/>
</dbReference>
<dbReference type="SUPFAM" id="SSF47384">
    <property type="entry name" value="Homodimeric domain of signal transducing histidine kinase"/>
    <property type="match status" value="1"/>
</dbReference>
<name>A0A1I4S7Q9_9RHOB</name>
<keyword evidence="7" id="KW-0902">Two-component regulatory system</keyword>
<dbReference type="InterPro" id="IPR011006">
    <property type="entry name" value="CheY-like_superfamily"/>
</dbReference>
<feature type="domain" description="Response regulatory" evidence="11">
    <location>
        <begin position="526"/>
        <end position="638"/>
    </location>
</feature>